<keyword evidence="3" id="KW-1185">Reference proteome</keyword>
<dbReference type="PANTHER" id="PTHR43019">
    <property type="entry name" value="SERINE ENDOPROTEASE DEGS"/>
    <property type="match status" value="1"/>
</dbReference>
<reference evidence="2" key="1">
    <citation type="submission" date="2020-12" db="EMBL/GenBank/DDBJ databases">
        <title>Bacterial novel species Mucilaginibacter sp. SD-g isolated from soil.</title>
        <authorList>
            <person name="Jung H.-Y."/>
        </authorList>
    </citation>
    <scope>NUCLEOTIDE SEQUENCE</scope>
    <source>
        <strain evidence="2">SD-g</strain>
    </source>
</reference>
<accession>A0A934PTW7</accession>
<gene>
    <name evidence="2" type="ORF">I5M19_09370</name>
</gene>
<comment type="caution">
    <text evidence="2">The sequence shown here is derived from an EMBL/GenBank/DDBJ whole genome shotgun (WGS) entry which is preliminary data.</text>
</comment>
<evidence type="ECO:0000256" key="1">
    <source>
        <dbReference type="SAM" id="Phobius"/>
    </source>
</evidence>
<dbReference type="InterPro" id="IPR043504">
    <property type="entry name" value="Peptidase_S1_PA_chymotrypsin"/>
</dbReference>
<dbReference type="Pfam" id="PF13365">
    <property type="entry name" value="Trypsin_2"/>
    <property type="match status" value="1"/>
</dbReference>
<dbReference type="Proteomes" id="UP000613193">
    <property type="component" value="Unassembled WGS sequence"/>
</dbReference>
<organism evidence="2 3">
    <name type="scientific">Mucilaginibacter segetis</name>
    <dbReference type="NCBI Taxonomy" id="2793071"/>
    <lineage>
        <taxon>Bacteria</taxon>
        <taxon>Pseudomonadati</taxon>
        <taxon>Bacteroidota</taxon>
        <taxon>Sphingobacteriia</taxon>
        <taxon>Sphingobacteriales</taxon>
        <taxon>Sphingobacteriaceae</taxon>
        <taxon>Mucilaginibacter</taxon>
    </lineage>
</organism>
<sequence>MKDDQLTELIERYLDGDMSQQERDQFEQLCKSDASVNHKLKEHRHFTGLLKQYNERLELENRLNAIHQEIDVHTLKEDLMVHPSWVVRLWRNHHSKISVAASIAIFAILTTMYFTGDLSNEDPRFVELKREVGNLKRSTENLNHATSTIIQDIKKDKKLTNPGNYRGSGFALSANGYIVTNFHVVNGADSVYVQNDNGESFHAKVIYTEPQYDVAILQINDPSFKHLDAIPYTFKKSKSDLGEDLYTLGYPGDDIFCGTGALTSASGFRGDTTEYQVSIPVNPGNSGGPLIDGKGNIVGVINGKQTQTSAAAFAVKSNYLLKAIQNIPADSLSKSLNLNTKNSLAGLSRPQQIKKLRNYMFMVKVYNQ</sequence>
<dbReference type="PANTHER" id="PTHR43019:SF23">
    <property type="entry name" value="PROTEASE DO-LIKE 5, CHLOROPLASTIC"/>
    <property type="match status" value="1"/>
</dbReference>
<evidence type="ECO:0000313" key="3">
    <source>
        <dbReference type="Proteomes" id="UP000613193"/>
    </source>
</evidence>
<protein>
    <submittedName>
        <fullName evidence="2">Trypsin-like peptidase domain-containing protein</fullName>
    </submittedName>
</protein>
<keyword evidence="1" id="KW-0812">Transmembrane</keyword>
<dbReference type="SUPFAM" id="SSF50494">
    <property type="entry name" value="Trypsin-like serine proteases"/>
    <property type="match status" value="1"/>
</dbReference>
<dbReference type="EMBL" id="JAEHFW010000001">
    <property type="protein sequence ID" value="MBK0379516.1"/>
    <property type="molecule type" value="Genomic_DNA"/>
</dbReference>
<proteinExistence type="predicted"/>
<dbReference type="PRINTS" id="PR00834">
    <property type="entry name" value="PROTEASES2C"/>
</dbReference>
<dbReference type="GO" id="GO:0004252">
    <property type="term" value="F:serine-type endopeptidase activity"/>
    <property type="evidence" value="ECO:0007669"/>
    <property type="project" value="InterPro"/>
</dbReference>
<dbReference type="InterPro" id="IPR001940">
    <property type="entry name" value="Peptidase_S1C"/>
</dbReference>
<dbReference type="AlphaFoldDB" id="A0A934PTW7"/>
<dbReference type="GO" id="GO:0006508">
    <property type="term" value="P:proteolysis"/>
    <property type="evidence" value="ECO:0007669"/>
    <property type="project" value="InterPro"/>
</dbReference>
<keyword evidence="1" id="KW-0472">Membrane</keyword>
<dbReference type="InterPro" id="IPR009003">
    <property type="entry name" value="Peptidase_S1_PA"/>
</dbReference>
<name>A0A934PTW7_9SPHI</name>
<feature type="transmembrane region" description="Helical" evidence="1">
    <location>
        <begin position="97"/>
        <end position="116"/>
    </location>
</feature>
<evidence type="ECO:0000313" key="2">
    <source>
        <dbReference type="EMBL" id="MBK0379516.1"/>
    </source>
</evidence>
<keyword evidence="1" id="KW-1133">Transmembrane helix</keyword>
<dbReference type="RefSeq" id="WP_200065941.1">
    <property type="nucleotide sequence ID" value="NZ_JAEHFW010000001.1"/>
</dbReference>
<dbReference type="Gene3D" id="2.40.10.10">
    <property type="entry name" value="Trypsin-like serine proteases"/>
    <property type="match status" value="2"/>
</dbReference>